<keyword evidence="3 5" id="KW-1133">Transmembrane helix</keyword>
<reference evidence="7 8" key="1">
    <citation type="submission" date="2023-11" db="EMBL/GenBank/DDBJ databases">
        <title>Paucibacter sp. nov., isolated from fresh soil in Korea.</title>
        <authorList>
            <person name="Le N.T.T."/>
        </authorList>
    </citation>
    <scope>NUCLEOTIDE SEQUENCE [LARGE SCALE GENOMIC DNA]</scope>
    <source>
        <strain evidence="7 8">R3-3</strain>
    </source>
</reference>
<organism evidence="7 8">
    <name type="scientific">Roseateles agri</name>
    <dbReference type="NCBI Taxonomy" id="3098619"/>
    <lineage>
        <taxon>Bacteria</taxon>
        <taxon>Pseudomonadati</taxon>
        <taxon>Pseudomonadota</taxon>
        <taxon>Betaproteobacteria</taxon>
        <taxon>Burkholderiales</taxon>
        <taxon>Sphaerotilaceae</taxon>
        <taxon>Roseateles</taxon>
    </lineage>
</organism>
<dbReference type="PANTHER" id="PTHR43879">
    <property type="entry name" value="ABC TRANSPORTER PERMEASE PROTEIN"/>
    <property type="match status" value="1"/>
</dbReference>
<sequence length="295" mass="32054">MSAGTVSSPSQPRSFTFQRLLLWAALGLFAVYFLTPLYVMLSTSLKDMDQVRGGNLLALPSGLNFDAWAKAWGTACTGVECNGLKPFFLNSMMMVLPAVAVSTAIGAINGYVLAKWTFRGSETMFAFLLFGVFMPLQVVLLPMSQVLGWMGLASSIWGLMLVHIVCGIPSTTLFFRNYYVGLPQELVKAAMLDGASFWQIFFRIVLPLSTPILVVTLIWQFTNVWNDFLFGVVFSGADSKPITVGLNNLANTSSTVKEYNVDMAAALIAALPTLFVYVVAGKYFVRGLTAGAVKG</sequence>
<accession>A0ABU5DQJ6</accession>
<dbReference type="SUPFAM" id="SSF161098">
    <property type="entry name" value="MetI-like"/>
    <property type="match status" value="1"/>
</dbReference>
<evidence type="ECO:0000256" key="5">
    <source>
        <dbReference type="RuleBase" id="RU363032"/>
    </source>
</evidence>
<evidence type="ECO:0000313" key="7">
    <source>
        <dbReference type="EMBL" id="MDY0748598.1"/>
    </source>
</evidence>
<proteinExistence type="inferred from homology"/>
<evidence type="ECO:0000256" key="1">
    <source>
        <dbReference type="ARBA" id="ARBA00004651"/>
    </source>
</evidence>
<dbReference type="InterPro" id="IPR035906">
    <property type="entry name" value="MetI-like_sf"/>
</dbReference>
<evidence type="ECO:0000256" key="2">
    <source>
        <dbReference type="ARBA" id="ARBA00022692"/>
    </source>
</evidence>
<dbReference type="Proteomes" id="UP001285263">
    <property type="component" value="Unassembled WGS sequence"/>
</dbReference>
<keyword evidence="2 5" id="KW-0812">Transmembrane</keyword>
<feature type="transmembrane region" description="Helical" evidence="5">
    <location>
        <begin position="92"/>
        <end position="113"/>
    </location>
</feature>
<feature type="transmembrane region" description="Helical" evidence="5">
    <location>
        <begin position="125"/>
        <end position="144"/>
    </location>
</feature>
<protein>
    <submittedName>
        <fullName evidence="7">Carbohydrate ABC transporter permease</fullName>
    </submittedName>
</protein>
<dbReference type="CDD" id="cd06261">
    <property type="entry name" value="TM_PBP2"/>
    <property type="match status" value="1"/>
</dbReference>
<keyword evidence="5" id="KW-0813">Transport</keyword>
<feature type="transmembrane region" description="Helical" evidence="5">
    <location>
        <begin position="20"/>
        <end position="41"/>
    </location>
</feature>
<evidence type="ECO:0000256" key="4">
    <source>
        <dbReference type="ARBA" id="ARBA00023136"/>
    </source>
</evidence>
<comment type="caution">
    <text evidence="7">The sequence shown here is derived from an EMBL/GenBank/DDBJ whole genome shotgun (WGS) entry which is preliminary data.</text>
</comment>
<keyword evidence="8" id="KW-1185">Reference proteome</keyword>
<gene>
    <name evidence="7" type="ORF">SNE35_29140</name>
</gene>
<comment type="similarity">
    <text evidence="5">Belongs to the binding-protein-dependent transport system permease family.</text>
</comment>
<feature type="transmembrane region" description="Helical" evidence="5">
    <location>
        <begin position="263"/>
        <end position="285"/>
    </location>
</feature>
<feature type="domain" description="ABC transmembrane type-1" evidence="6">
    <location>
        <begin position="88"/>
        <end position="280"/>
    </location>
</feature>
<comment type="subcellular location">
    <subcellularLocation>
        <location evidence="1 5">Cell membrane</location>
        <topology evidence="1 5">Multi-pass membrane protein</topology>
    </subcellularLocation>
</comment>
<dbReference type="EMBL" id="JAXCLA010000011">
    <property type="protein sequence ID" value="MDY0748598.1"/>
    <property type="molecule type" value="Genomic_DNA"/>
</dbReference>
<feature type="transmembrane region" description="Helical" evidence="5">
    <location>
        <begin position="200"/>
        <end position="221"/>
    </location>
</feature>
<dbReference type="PROSITE" id="PS50928">
    <property type="entry name" value="ABC_TM1"/>
    <property type="match status" value="1"/>
</dbReference>
<evidence type="ECO:0000259" key="6">
    <source>
        <dbReference type="PROSITE" id="PS50928"/>
    </source>
</evidence>
<keyword evidence="4 5" id="KW-0472">Membrane</keyword>
<feature type="transmembrane region" description="Helical" evidence="5">
    <location>
        <begin position="156"/>
        <end position="179"/>
    </location>
</feature>
<dbReference type="InterPro" id="IPR000515">
    <property type="entry name" value="MetI-like"/>
</dbReference>
<evidence type="ECO:0000256" key="3">
    <source>
        <dbReference type="ARBA" id="ARBA00022989"/>
    </source>
</evidence>
<dbReference type="RefSeq" id="WP_320426567.1">
    <property type="nucleotide sequence ID" value="NZ_JAXCLA010000011.1"/>
</dbReference>
<dbReference type="PANTHER" id="PTHR43879:SF1">
    <property type="entry name" value="GLUCOSE IMPORT SYSTEM PERMEASE PROTEIN GLCU"/>
    <property type="match status" value="1"/>
</dbReference>
<name>A0ABU5DQJ6_9BURK</name>
<dbReference type="Pfam" id="PF00528">
    <property type="entry name" value="BPD_transp_1"/>
    <property type="match status" value="1"/>
</dbReference>
<dbReference type="Gene3D" id="1.10.3720.10">
    <property type="entry name" value="MetI-like"/>
    <property type="match status" value="1"/>
</dbReference>
<evidence type="ECO:0000313" key="8">
    <source>
        <dbReference type="Proteomes" id="UP001285263"/>
    </source>
</evidence>